<keyword evidence="2" id="KW-1185">Reference proteome</keyword>
<comment type="caution">
    <text evidence="1">The sequence shown here is derived from an EMBL/GenBank/DDBJ whole genome shotgun (WGS) entry which is preliminary data.</text>
</comment>
<evidence type="ECO:0000313" key="2">
    <source>
        <dbReference type="Proteomes" id="UP001296873"/>
    </source>
</evidence>
<proteinExistence type="predicted"/>
<dbReference type="EMBL" id="NRRL01000004">
    <property type="protein sequence ID" value="MBK1667122.1"/>
    <property type="molecule type" value="Genomic_DNA"/>
</dbReference>
<accession>A0ABS1D9P6</accession>
<protein>
    <submittedName>
        <fullName evidence="1">Uncharacterized protein</fullName>
    </submittedName>
</protein>
<evidence type="ECO:0000313" key="1">
    <source>
        <dbReference type="EMBL" id="MBK1667122.1"/>
    </source>
</evidence>
<organism evidence="1 2">
    <name type="scientific">Rhodovibrio sodomensis</name>
    <dbReference type="NCBI Taxonomy" id="1088"/>
    <lineage>
        <taxon>Bacteria</taxon>
        <taxon>Pseudomonadati</taxon>
        <taxon>Pseudomonadota</taxon>
        <taxon>Alphaproteobacteria</taxon>
        <taxon>Rhodospirillales</taxon>
        <taxon>Rhodovibrionaceae</taxon>
        <taxon>Rhodovibrio</taxon>
    </lineage>
</organism>
<gene>
    <name evidence="1" type="ORF">CKO28_03565</name>
</gene>
<reference evidence="1 2" key="1">
    <citation type="journal article" date="2020" name="Microorganisms">
        <title>Osmotic Adaptation and Compatible Solute Biosynthesis of Phototrophic Bacteria as Revealed from Genome Analyses.</title>
        <authorList>
            <person name="Imhoff J.F."/>
            <person name="Rahn T."/>
            <person name="Kunzel S."/>
            <person name="Keller A."/>
            <person name="Neulinger S.C."/>
        </authorList>
    </citation>
    <scope>NUCLEOTIDE SEQUENCE [LARGE SCALE GENOMIC DNA]</scope>
    <source>
        <strain evidence="1 2">DSM 9895</strain>
    </source>
</reference>
<name>A0ABS1D9P6_9PROT</name>
<sequence>MAWSVPTRRQRDALRAIGREERGQSSVHDGADADACCQKGWAVCVPGRQQYRLTEAGREILVQPTKARPDAAT</sequence>
<dbReference type="Proteomes" id="UP001296873">
    <property type="component" value="Unassembled WGS sequence"/>
</dbReference>
<dbReference type="RefSeq" id="WP_200339184.1">
    <property type="nucleotide sequence ID" value="NZ_NRRL01000004.1"/>
</dbReference>